<dbReference type="OrthoDB" id="2362385at2759"/>
<sequence length="473" mass="55060">MNDGMSASQSSNTNNNMRQLEIFKNEDWDHLISQNSCEAYSYLFIILWDSTGLSQHKALVFDDQMERMIHLVGKLYRRKVINFDYKDTIIWSLHDYRRHRLSNQRNKRNRLVEFSWDRLESYGLKNQENFQKQLEKLKLDDNIKLRNIVLERMARLIKGPNENKVSDELREEIESLKSQVLDLQKENSQYQATLGSLTSVNLNDDDPNNAVQIARSIRTLQYSLGDLAMVKGPDYEINQEKCAELLGHYKCSATPEERLVLSGAIQRLVLDTIFEETNGYFREVEQHLKNSPSDCSVEDTVEVDLFVTSERLAAVTENFDKLRPGKDLMASVAPTKIRQQINAILGSRAFSNDSNRLIMKISKIIVEKLNHHRKILDDELKNDEEGDIVQLIRDIIQLFYFRFKAQPKMIEWKFYENGDSVDPSFMQSLKGFKDLKKQKVEICSFPAIFICEDDEVKKVISKAQIIAAYRDFS</sequence>
<keyword evidence="1" id="KW-0175">Coiled coil</keyword>
<evidence type="ECO:0000313" key="3">
    <source>
        <dbReference type="Proteomes" id="UP000789342"/>
    </source>
</evidence>
<keyword evidence="3" id="KW-1185">Reference proteome</keyword>
<protein>
    <submittedName>
        <fullName evidence="2">14740_t:CDS:1</fullName>
    </submittedName>
</protein>
<feature type="coiled-coil region" evidence="1">
    <location>
        <begin position="166"/>
        <end position="193"/>
    </location>
</feature>
<proteinExistence type="predicted"/>
<accession>A0A9N9FUL1</accession>
<comment type="caution">
    <text evidence="2">The sequence shown here is derived from an EMBL/GenBank/DDBJ whole genome shotgun (WGS) entry which is preliminary data.</text>
</comment>
<dbReference type="AlphaFoldDB" id="A0A9N9FUL1"/>
<organism evidence="2 3">
    <name type="scientific">Acaulospora morrowiae</name>
    <dbReference type="NCBI Taxonomy" id="94023"/>
    <lineage>
        <taxon>Eukaryota</taxon>
        <taxon>Fungi</taxon>
        <taxon>Fungi incertae sedis</taxon>
        <taxon>Mucoromycota</taxon>
        <taxon>Glomeromycotina</taxon>
        <taxon>Glomeromycetes</taxon>
        <taxon>Diversisporales</taxon>
        <taxon>Acaulosporaceae</taxon>
        <taxon>Acaulospora</taxon>
    </lineage>
</organism>
<dbReference type="Proteomes" id="UP000789342">
    <property type="component" value="Unassembled WGS sequence"/>
</dbReference>
<name>A0A9N9FUL1_9GLOM</name>
<gene>
    <name evidence="2" type="ORF">AMORRO_LOCUS5849</name>
</gene>
<evidence type="ECO:0000313" key="2">
    <source>
        <dbReference type="EMBL" id="CAG8557252.1"/>
    </source>
</evidence>
<evidence type="ECO:0000256" key="1">
    <source>
        <dbReference type="SAM" id="Coils"/>
    </source>
</evidence>
<dbReference type="EMBL" id="CAJVPV010003673">
    <property type="protein sequence ID" value="CAG8557252.1"/>
    <property type="molecule type" value="Genomic_DNA"/>
</dbReference>
<reference evidence="2" key="1">
    <citation type="submission" date="2021-06" db="EMBL/GenBank/DDBJ databases">
        <authorList>
            <person name="Kallberg Y."/>
            <person name="Tangrot J."/>
            <person name="Rosling A."/>
        </authorList>
    </citation>
    <scope>NUCLEOTIDE SEQUENCE</scope>
    <source>
        <strain evidence="2">CL551</strain>
    </source>
</reference>